<dbReference type="Proteomes" id="UP000189632">
    <property type="component" value="Chromosome"/>
</dbReference>
<accession>A0A1U9MJP3</accession>
<gene>
    <name evidence="2" type="ORF">BBC0122_018420</name>
</gene>
<dbReference type="EMBL" id="CP015625">
    <property type="protein sequence ID" value="AQT47939.1"/>
    <property type="molecule type" value="Genomic_DNA"/>
</dbReference>
<protein>
    <submittedName>
        <fullName evidence="2">Uncharacterized protein</fullName>
    </submittedName>
</protein>
<reference evidence="2 3" key="1">
    <citation type="submission" date="2016-11" db="EMBL/GenBank/DDBJ databases">
        <title>Comparative genomics of Bartonella apis.</title>
        <authorList>
            <person name="Engel P."/>
        </authorList>
    </citation>
    <scope>NUCLEOTIDE SEQUENCE [LARGE SCALE GENOMIC DNA]</scope>
    <source>
        <strain evidence="2 3">BBC0122</strain>
    </source>
</reference>
<dbReference type="InterPro" id="IPR058915">
    <property type="entry name" value="AcrVA2-like"/>
</dbReference>
<dbReference type="AlphaFoldDB" id="A0A1U9MJP3"/>
<sequence length="301" mass="34058">MNEPARLNYSTHILEGLIDTDRPLGSVNDMTITTILSMFLDSAVKFQLPQNGELLAPESYDQQLMDFFHLPFPVTAFETCVSAGQTTEPRTILCFEPDMEILGYLPQLLKICLDAGTTKGAFCVFFRKTSEGWTLGDTAVFLPYENKLHKSKSDLVFEGIPFVLLADSYFSKNSSRKTMTVEKADYEDAFTILSACTYTSCEGIETVILKAPEKLNQKRAKRNKKPFYDYHLLAVKPRQRQLASDENTTQEGLPIKRASPRPHMRRGYFRTQYNKLQWLAPTTVNGTGGVKYKDYILIGGI</sequence>
<proteinExistence type="predicted"/>
<evidence type="ECO:0000313" key="2">
    <source>
        <dbReference type="EMBL" id="AQT47939.1"/>
    </source>
</evidence>
<dbReference type="Pfam" id="PF26125">
    <property type="entry name" value="AcrVA2-like"/>
    <property type="match status" value="1"/>
</dbReference>
<dbReference type="KEGG" id="bapi:BBC0122_018420"/>
<keyword evidence="3" id="KW-1185">Reference proteome</keyword>
<name>A0A1U9MJP3_9HYPH</name>
<evidence type="ECO:0000256" key="1">
    <source>
        <dbReference type="SAM" id="MobiDB-lite"/>
    </source>
</evidence>
<feature type="region of interest" description="Disordered" evidence="1">
    <location>
        <begin position="241"/>
        <end position="261"/>
    </location>
</feature>
<evidence type="ECO:0000313" key="3">
    <source>
        <dbReference type="Proteomes" id="UP000189632"/>
    </source>
</evidence>
<feature type="compositionally biased region" description="Polar residues" evidence="1">
    <location>
        <begin position="241"/>
        <end position="251"/>
    </location>
</feature>
<organism evidence="2 3">
    <name type="scientific">Bartonella choladocola</name>
    <dbReference type="NCBI Taxonomy" id="2750995"/>
    <lineage>
        <taxon>Bacteria</taxon>
        <taxon>Pseudomonadati</taxon>
        <taxon>Pseudomonadota</taxon>
        <taxon>Alphaproteobacteria</taxon>
        <taxon>Hyphomicrobiales</taxon>
        <taxon>Bartonellaceae</taxon>
        <taxon>Bartonella</taxon>
    </lineage>
</organism>
<dbReference type="RefSeq" id="WP_077993350.1">
    <property type="nucleotide sequence ID" value="NZ_CAXUOT020000003.1"/>
</dbReference>